<proteinExistence type="predicted"/>
<dbReference type="AlphaFoldDB" id="A0A5M9J4Z4"/>
<dbReference type="Proteomes" id="UP000323425">
    <property type="component" value="Unassembled WGS sequence"/>
</dbReference>
<sequence>MKKKEQRKHRALMLVRKLGFLRLVGGRTIFDKILFNPPLLLLILVCILRLHE</sequence>
<comment type="caution">
    <text evidence="1">The sequence shown here is derived from an EMBL/GenBank/DDBJ whole genome shotgun (WGS) entry which is preliminary data.</text>
</comment>
<evidence type="ECO:0000313" key="2">
    <source>
        <dbReference type="Proteomes" id="UP000323425"/>
    </source>
</evidence>
<reference evidence="1 2" key="1">
    <citation type="journal article" date="2018" name="Plant Biotechnol. Rep.">
        <title>Diversity and antifungal activity of endophytic bacteria associated with Panax ginseng seedlings.</title>
        <authorList>
            <person name="Park J.M."/>
            <person name="Hong C.E."/>
            <person name="Jo S.H."/>
        </authorList>
    </citation>
    <scope>NUCLEOTIDE SEQUENCE [LARGE SCALE GENOMIC DNA]</scope>
    <source>
        <strain evidence="1 2">PgKB38</strain>
    </source>
</reference>
<name>A0A5M9J4Z4_9PSED</name>
<accession>A0A5M9J4Z4</accession>
<evidence type="ECO:0000313" key="1">
    <source>
        <dbReference type="EMBL" id="KAA8562825.1"/>
    </source>
</evidence>
<organism evidence="1 2">
    <name type="scientific">Pseudomonas extremaustralis</name>
    <dbReference type="NCBI Taxonomy" id="359110"/>
    <lineage>
        <taxon>Bacteria</taxon>
        <taxon>Pseudomonadati</taxon>
        <taxon>Pseudomonadota</taxon>
        <taxon>Gammaproteobacteria</taxon>
        <taxon>Pseudomonadales</taxon>
        <taxon>Pseudomonadaceae</taxon>
        <taxon>Pseudomonas</taxon>
    </lineage>
</organism>
<protein>
    <submittedName>
        <fullName evidence="1">Uncharacterized protein</fullName>
    </submittedName>
</protein>
<gene>
    <name evidence="1" type="ORF">FX985_02891</name>
</gene>
<dbReference type="EMBL" id="VTFH01000001">
    <property type="protein sequence ID" value="KAA8562825.1"/>
    <property type="molecule type" value="Genomic_DNA"/>
</dbReference>